<evidence type="ECO:0000313" key="2">
    <source>
        <dbReference type="EMBL" id="CAD9308424.1"/>
    </source>
</evidence>
<keyword evidence="1" id="KW-0732">Signal</keyword>
<evidence type="ECO:0000256" key="1">
    <source>
        <dbReference type="SAM" id="SignalP"/>
    </source>
</evidence>
<protein>
    <recommendedName>
        <fullName evidence="4">Secreted protein</fullName>
    </recommendedName>
</protein>
<dbReference type="EMBL" id="HBGK01048632">
    <property type="protein sequence ID" value="CAD9308426.1"/>
    <property type="molecule type" value="Transcribed_RNA"/>
</dbReference>
<gene>
    <name evidence="2" type="ORF">GOCE00092_LOCUS25499</name>
    <name evidence="3" type="ORF">GOCE00092_LOCUS25500</name>
</gene>
<sequence>MLPNCFLICLVAVLWRILSTAGCNHGSLANRLHSTSVPSRLETIRLCLCINGIAIIVLDAESMCFGLRQPRRLPPGPDCPQVRRSVGAVLNLCGRSAPENIEHESLICYGSNPATGNCSEKLIPQTAPATMPDNGWP</sequence>
<feature type="chain" id="PRO_5036192269" description="Secreted protein" evidence="1">
    <location>
        <begin position="23"/>
        <end position="137"/>
    </location>
</feature>
<dbReference type="EMBL" id="HBGK01048631">
    <property type="protein sequence ID" value="CAD9308424.1"/>
    <property type="molecule type" value="Transcribed_RNA"/>
</dbReference>
<proteinExistence type="predicted"/>
<reference evidence="3" key="1">
    <citation type="submission" date="2021-01" db="EMBL/GenBank/DDBJ databases">
        <authorList>
            <person name="Corre E."/>
            <person name="Pelletier E."/>
            <person name="Niang G."/>
            <person name="Scheremetjew M."/>
            <person name="Finn R."/>
            <person name="Kale V."/>
            <person name="Holt S."/>
            <person name="Cochrane G."/>
            <person name="Meng A."/>
            <person name="Brown T."/>
            <person name="Cohen L."/>
        </authorList>
    </citation>
    <scope>NUCLEOTIDE SEQUENCE</scope>
    <source>
        <strain evidence="3">CCMP 410</strain>
    </source>
</reference>
<dbReference type="AlphaFoldDB" id="A0A6U5PHS9"/>
<feature type="signal peptide" evidence="1">
    <location>
        <begin position="1"/>
        <end position="22"/>
    </location>
</feature>
<name>A0A6U5PHS9_9STRA</name>
<organism evidence="3">
    <name type="scientific">Grammatophora oceanica</name>
    <dbReference type="NCBI Taxonomy" id="210454"/>
    <lineage>
        <taxon>Eukaryota</taxon>
        <taxon>Sar</taxon>
        <taxon>Stramenopiles</taxon>
        <taxon>Ochrophyta</taxon>
        <taxon>Bacillariophyta</taxon>
        <taxon>Fragilariophyceae</taxon>
        <taxon>Fragilariophycidae</taxon>
        <taxon>Rhabdonematales</taxon>
        <taxon>Grammatophoraceae</taxon>
        <taxon>Grammatophora</taxon>
    </lineage>
</organism>
<evidence type="ECO:0008006" key="4">
    <source>
        <dbReference type="Google" id="ProtNLM"/>
    </source>
</evidence>
<evidence type="ECO:0000313" key="3">
    <source>
        <dbReference type="EMBL" id="CAD9308426.1"/>
    </source>
</evidence>
<accession>A0A6U5PHS9</accession>